<reference evidence="1 2" key="1">
    <citation type="submission" date="2018-08" db="EMBL/GenBank/DDBJ databases">
        <title>A genome reference for cultivated species of the human gut microbiota.</title>
        <authorList>
            <person name="Zou Y."/>
            <person name="Xue W."/>
            <person name="Luo G."/>
        </authorList>
    </citation>
    <scope>NUCLEOTIDE SEQUENCE [LARGE SCALE GENOMIC DNA]</scope>
    <source>
        <strain evidence="1 2">AF46-11NS</strain>
    </source>
</reference>
<protein>
    <submittedName>
        <fullName evidence="1">Uncharacterized protein</fullName>
    </submittedName>
</protein>
<proteinExistence type="predicted"/>
<organism evidence="1 2">
    <name type="scientific">Bacteroides xylanisolvens</name>
    <dbReference type="NCBI Taxonomy" id="371601"/>
    <lineage>
        <taxon>Bacteria</taxon>
        <taxon>Pseudomonadati</taxon>
        <taxon>Bacteroidota</taxon>
        <taxon>Bacteroidia</taxon>
        <taxon>Bacteroidales</taxon>
        <taxon>Bacteroidaceae</taxon>
        <taxon>Bacteroides</taxon>
    </lineage>
</organism>
<dbReference type="EMBL" id="QRNE01000079">
    <property type="protein sequence ID" value="RHK24802.1"/>
    <property type="molecule type" value="Genomic_DNA"/>
</dbReference>
<dbReference type="Proteomes" id="UP000285503">
    <property type="component" value="Unassembled WGS sequence"/>
</dbReference>
<name>A0A415FPL2_9BACE</name>
<accession>A0A415FPL2</accession>
<sequence>MKIKLERLIMRNDIIFKRSVQFRDQNKNSWTVDFEVYKEESTRINRETLQKFKQSFSVSVCGAGGMSAGQCYDHINPRTEGQKKLLEFWNKYHLGGMSGGTVRQDEYLNGEQYVNDYNYFVELFKTYNEHYREQFDDISFQILVKNFNISDAAIIQVRNVLYEKMRNNPIQYILGLSNKCFHTSSDYNVKCFFLAIKGLYVDNGYKYGNGWLYSPLPDNIEGIINNICDLVEEEETALTEELEAVFDMGKEGFIATKEIIQQVMDLRECDEDEAKRFVALGVHLGCTFGDLNDTFEECSYGEQLYCANGIDYYIGTEDELTNIANDIVHNGDEYAYLWRESVAAQRTTDSLSDWLDSIISEDGWCSVLNSWDGRYEEYKIAGEYICVCRS</sequence>
<comment type="caution">
    <text evidence="1">The sequence shown here is derived from an EMBL/GenBank/DDBJ whole genome shotgun (WGS) entry which is preliminary data.</text>
</comment>
<dbReference type="AlphaFoldDB" id="A0A415FPL2"/>
<evidence type="ECO:0000313" key="2">
    <source>
        <dbReference type="Proteomes" id="UP000285503"/>
    </source>
</evidence>
<gene>
    <name evidence="1" type="ORF">DW075_14445</name>
</gene>
<evidence type="ECO:0000313" key="1">
    <source>
        <dbReference type="EMBL" id="RHK24802.1"/>
    </source>
</evidence>